<sequence>MHMIDELASNWDIDKSDPNLMKAIDNAFKSRFRGWKFDNECVAALQQEPKILVDEYNRYEF</sequence>
<protein>
    <submittedName>
        <fullName evidence="1">Uncharacterized protein</fullName>
    </submittedName>
</protein>
<accession>A0A498IHQ5</accession>
<evidence type="ECO:0000313" key="2">
    <source>
        <dbReference type="Proteomes" id="UP000290289"/>
    </source>
</evidence>
<keyword evidence="2" id="KW-1185">Reference proteome</keyword>
<comment type="caution">
    <text evidence="1">The sequence shown here is derived from an EMBL/GenBank/DDBJ whole genome shotgun (WGS) entry which is preliminary data.</text>
</comment>
<organism evidence="1 2">
    <name type="scientific">Malus domestica</name>
    <name type="common">Apple</name>
    <name type="synonym">Pyrus malus</name>
    <dbReference type="NCBI Taxonomy" id="3750"/>
    <lineage>
        <taxon>Eukaryota</taxon>
        <taxon>Viridiplantae</taxon>
        <taxon>Streptophyta</taxon>
        <taxon>Embryophyta</taxon>
        <taxon>Tracheophyta</taxon>
        <taxon>Spermatophyta</taxon>
        <taxon>Magnoliopsida</taxon>
        <taxon>eudicotyledons</taxon>
        <taxon>Gunneridae</taxon>
        <taxon>Pentapetalae</taxon>
        <taxon>rosids</taxon>
        <taxon>fabids</taxon>
        <taxon>Rosales</taxon>
        <taxon>Rosaceae</taxon>
        <taxon>Amygdaloideae</taxon>
        <taxon>Maleae</taxon>
        <taxon>Malus</taxon>
    </lineage>
</organism>
<proteinExistence type="predicted"/>
<name>A0A498IHQ5_MALDO</name>
<dbReference type="Proteomes" id="UP000290289">
    <property type="component" value="Chromosome 11"/>
</dbReference>
<reference evidence="1 2" key="1">
    <citation type="submission" date="2018-10" db="EMBL/GenBank/DDBJ databases">
        <title>A high-quality apple genome assembly.</title>
        <authorList>
            <person name="Hu J."/>
        </authorList>
    </citation>
    <scope>NUCLEOTIDE SEQUENCE [LARGE SCALE GENOMIC DNA]</scope>
    <source>
        <strain evidence="2">cv. HFTH1</strain>
        <tissue evidence="1">Young leaf</tissue>
    </source>
</reference>
<evidence type="ECO:0000313" key="1">
    <source>
        <dbReference type="EMBL" id="RXH83138.1"/>
    </source>
</evidence>
<gene>
    <name evidence="1" type="ORF">DVH24_003636</name>
</gene>
<dbReference type="EMBL" id="RDQH01000337">
    <property type="protein sequence ID" value="RXH83138.1"/>
    <property type="molecule type" value="Genomic_DNA"/>
</dbReference>
<dbReference type="AlphaFoldDB" id="A0A498IHQ5"/>